<dbReference type="InterPro" id="IPR051910">
    <property type="entry name" value="ComF/GntX_DNA_util-trans"/>
</dbReference>
<dbReference type="Pfam" id="PF00156">
    <property type="entry name" value="Pribosyltran"/>
    <property type="match status" value="1"/>
</dbReference>
<name>A0ABX0TCZ9_9MICC</name>
<evidence type="ECO:0000259" key="3">
    <source>
        <dbReference type="Pfam" id="PF00156"/>
    </source>
</evidence>
<comment type="similarity">
    <text evidence="1">Belongs to the ComF/GntX family.</text>
</comment>
<dbReference type="Proteomes" id="UP000802392">
    <property type="component" value="Unassembled WGS sequence"/>
</dbReference>
<evidence type="ECO:0000313" key="4">
    <source>
        <dbReference type="EMBL" id="NII99948.1"/>
    </source>
</evidence>
<gene>
    <name evidence="4" type="ORF">FHR86_000247</name>
</gene>
<proteinExistence type="inferred from homology"/>
<evidence type="ECO:0000256" key="1">
    <source>
        <dbReference type="ARBA" id="ARBA00008007"/>
    </source>
</evidence>
<dbReference type="InterPro" id="IPR000836">
    <property type="entry name" value="PRTase_dom"/>
</dbReference>
<evidence type="ECO:0000313" key="5">
    <source>
        <dbReference type="Proteomes" id="UP000802392"/>
    </source>
</evidence>
<dbReference type="Gene3D" id="3.40.50.2020">
    <property type="match status" value="1"/>
</dbReference>
<dbReference type="CDD" id="cd06223">
    <property type="entry name" value="PRTases_typeI"/>
    <property type="match status" value="1"/>
</dbReference>
<dbReference type="PANTHER" id="PTHR47505">
    <property type="entry name" value="DNA UTILIZATION PROTEIN YHGH"/>
    <property type="match status" value="1"/>
</dbReference>
<reference evidence="4 5" key="1">
    <citation type="submission" date="2020-03" db="EMBL/GenBank/DDBJ databases">
        <title>Genomic Encyclopedia of Type Strains, Phase III (KMG-III): the genomes of soil and plant-associated and newly described type strains.</title>
        <authorList>
            <person name="Whitman W."/>
        </authorList>
    </citation>
    <scope>NUCLEOTIDE SEQUENCE [LARGE SCALE GENOMIC DNA]</scope>
    <source>
        <strain evidence="4 5">CECT 4207</strain>
    </source>
</reference>
<dbReference type="InterPro" id="IPR029057">
    <property type="entry name" value="PRTase-like"/>
</dbReference>
<accession>A0ABX0TCZ9</accession>
<dbReference type="SUPFAM" id="SSF53271">
    <property type="entry name" value="PRTase-like"/>
    <property type="match status" value="1"/>
</dbReference>
<feature type="region of interest" description="Disordered" evidence="2">
    <location>
        <begin position="241"/>
        <end position="262"/>
    </location>
</feature>
<sequence>MTRVAHATQPGSVILVARDHAPVRSHARRKRRVDPDLVAPGWSGGRRRAPRSRVLGRFLDAFSTALREMWALLVPENCVCCGAEDTALCPACSHQLRKLCRRPFRAEQLSLALVDVEGAASLAVVAAGPYRDELALSLLAFKRSGHWRVAVVLASCLGKAVASATGGRPGYVLVPVPSSGSAFVRRGFSPVHLLLFWSRRRRLHPGCRAFDALAKRWVKPDAGQAWRSVLGMVRRAAGELTGLQPPGSGGQKGLGRGDRAGRVRGSMRVRRRWARKIRGTRCILVDDVLTTGATLAEAARALNDAGGVVCGAVVLAATRPPAYAHSEGTHRMTAGKRTQTKNKGPKDE</sequence>
<dbReference type="PANTHER" id="PTHR47505:SF1">
    <property type="entry name" value="DNA UTILIZATION PROTEIN YHGH"/>
    <property type="match status" value="1"/>
</dbReference>
<evidence type="ECO:0000256" key="2">
    <source>
        <dbReference type="SAM" id="MobiDB-lite"/>
    </source>
</evidence>
<feature type="region of interest" description="Disordered" evidence="2">
    <location>
        <begin position="324"/>
        <end position="348"/>
    </location>
</feature>
<feature type="domain" description="Phosphoribosyltransferase" evidence="3">
    <location>
        <begin position="275"/>
        <end position="321"/>
    </location>
</feature>
<comment type="caution">
    <text evidence="4">The sequence shown here is derived from an EMBL/GenBank/DDBJ whole genome shotgun (WGS) entry which is preliminary data.</text>
</comment>
<protein>
    <submittedName>
        <fullName evidence="4">Amidophosphoribosyltransferase</fullName>
    </submittedName>
</protein>
<dbReference type="RefSeq" id="WP_167263152.1">
    <property type="nucleotide sequence ID" value="NZ_JAAOZD010000001.1"/>
</dbReference>
<dbReference type="EMBL" id="JAAOZD010000001">
    <property type="protein sequence ID" value="NII99948.1"/>
    <property type="molecule type" value="Genomic_DNA"/>
</dbReference>
<organism evidence="4 5">
    <name type="scientific">Paenarthrobacter ilicis</name>
    <dbReference type="NCBI Taxonomy" id="43665"/>
    <lineage>
        <taxon>Bacteria</taxon>
        <taxon>Bacillati</taxon>
        <taxon>Actinomycetota</taxon>
        <taxon>Actinomycetes</taxon>
        <taxon>Micrococcales</taxon>
        <taxon>Micrococcaceae</taxon>
        <taxon>Paenarthrobacter</taxon>
    </lineage>
</organism>
<keyword evidence="5" id="KW-1185">Reference proteome</keyword>